<dbReference type="InterPro" id="IPR049278">
    <property type="entry name" value="MS_channel_C"/>
</dbReference>
<protein>
    <submittedName>
        <fullName evidence="2">Mechanosensitive ion channel</fullName>
    </submittedName>
</protein>
<organism evidence="2 3">
    <name type="scientific">Desulfobacter latus</name>
    <dbReference type="NCBI Taxonomy" id="2292"/>
    <lineage>
        <taxon>Bacteria</taxon>
        <taxon>Pseudomonadati</taxon>
        <taxon>Thermodesulfobacteriota</taxon>
        <taxon>Desulfobacteria</taxon>
        <taxon>Desulfobacterales</taxon>
        <taxon>Desulfobacteraceae</taxon>
        <taxon>Desulfobacter</taxon>
    </lineage>
</organism>
<dbReference type="AlphaFoldDB" id="A0A850T2L9"/>
<dbReference type="SUPFAM" id="SSF82689">
    <property type="entry name" value="Mechanosensitive channel protein MscS (YggB), C-terminal domain"/>
    <property type="match status" value="1"/>
</dbReference>
<dbReference type="PANTHER" id="PTHR30347:SF1">
    <property type="entry name" value="MECHANOSENSITIVE CHANNEL MSCK"/>
    <property type="match status" value="1"/>
</dbReference>
<dbReference type="GO" id="GO:0016020">
    <property type="term" value="C:membrane"/>
    <property type="evidence" value="ECO:0007669"/>
    <property type="project" value="InterPro"/>
</dbReference>
<dbReference type="InterPro" id="IPR052702">
    <property type="entry name" value="MscS-like_channel"/>
</dbReference>
<evidence type="ECO:0000259" key="1">
    <source>
        <dbReference type="Pfam" id="PF21082"/>
    </source>
</evidence>
<proteinExistence type="predicted"/>
<sequence>MLFKKLIQAVGEAPNVLKYPSPFVLFSDFGDNALIFNIYFWVEIRRIIEGREIESNVRFKIDQLFAEEGLVIAFPQRDVHLDTLKPLQIHVEHSGQK</sequence>
<dbReference type="Gene3D" id="3.30.70.100">
    <property type="match status" value="1"/>
</dbReference>
<gene>
    <name evidence="2" type="ORF">HXW94_10190</name>
</gene>
<dbReference type="Pfam" id="PF21082">
    <property type="entry name" value="MS_channel_3rd"/>
    <property type="match status" value="1"/>
</dbReference>
<evidence type="ECO:0000313" key="2">
    <source>
        <dbReference type="EMBL" id="NWH05351.1"/>
    </source>
</evidence>
<dbReference type="PANTHER" id="PTHR30347">
    <property type="entry name" value="POTASSIUM CHANNEL RELATED"/>
    <property type="match status" value="1"/>
</dbReference>
<comment type="caution">
    <text evidence="2">The sequence shown here is derived from an EMBL/GenBank/DDBJ whole genome shotgun (WGS) entry which is preliminary data.</text>
</comment>
<accession>A0A850T2L9</accession>
<dbReference type="Proteomes" id="UP000553343">
    <property type="component" value="Unassembled WGS sequence"/>
</dbReference>
<dbReference type="InterPro" id="IPR011066">
    <property type="entry name" value="MscS_channel_C_sf"/>
</dbReference>
<dbReference type="RefSeq" id="WP_178366807.1">
    <property type="nucleotide sequence ID" value="NZ_JACADJ010000031.1"/>
</dbReference>
<name>A0A850T2L9_9BACT</name>
<feature type="domain" description="Mechanosensitive ion channel MscS C-terminal" evidence="1">
    <location>
        <begin position="4"/>
        <end position="71"/>
    </location>
</feature>
<reference evidence="2 3" key="1">
    <citation type="submission" date="2020-06" db="EMBL/GenBank/DDBJ databases">
        <title>High-quality draft genome of sulfate reducer Desulfobacter latus type strain AcrS2 isolated from marine sediment.</title>
        <authorList>
            <person name="Hoppe M."/>
            <person name="Larsen C.K."/>
            <person name="Marshall I.P.G."/>
            <person name="Schramm A."/>
            <person name="Marietou A.G."/>
        </authorList>
    </citation>
    <scope>NUCLEOTIDE SEQUENCE [LARGE SCALE GENOMIC DNA]</scope>
    <source>
        <strain evidence="2 3">AcRS2</strain>
    </source>
</reference>
<keyword evidence="3" id="KW-1185">Reference proteome</keyword>
<dbReference type="EMBL" id="JACADJ010000031">
    <property type="protein sequence ID" value="NWH05351.1"/>
    <property type="molecule type" value="Genomic_DNA"/>
</dbReference>
<evidence type="ECO:0000313" key="3">
    <source>
        <dbReference type="Proteomes" id="UP000553343"/>
    </source>
</evidence>